<feature type="domain" description="ABC transporter" evidence="4">
    <location>
        <begin position="3"/>
        <end position="239"/>
    </location>
</feature>
<comment type="caution">
    <text evidence="5">The sequence shown here is derived from an EMBL/GenBank/DDBJ whole genome shotgun (WGS) entry which is preliminary data.</text>
</comment>
<evidence type="ECO:0000259" key="4">
    <source>
        <dbReference type="PROSITE" id="PS50893"/>
    </source>
</evidence>
<dbReference type="InterPro" id="IPR003439">
    <property type="entry name" value="ABC_transporter-like_ATP-bd"/>
</dbReference>
<dbReference type="PANTHER" id="PTHR42734:SF19">
    <property type="entry name" value="IRON COMPOUNDS ABC TRANSPORTER, ATP-BINDING PROTEIN"/>
    <property type="match status" value="1"/>
</dbReference>
<dbReference type="PROSITE" id="PS50893">
    <property type="entry name" value="ABC_TRANSPORTER_2"/>
    <property type="match status" value="1"/>
</dbReference>
<keyword evidence="3 5" id="KW-0067">ATP-binding</keyword>
<dbReference type="Gene3D" id="3.40.50.300">
    <property type="entry name" value="P-loop containing nucleotide triphosphate hydrolases"/>
    <property type="match status" value="1"/>
</dbReference>
<dbReference type="CDD" id="cd03214">
    <property type="entry name" value="ABC_Iron-Siderophores_B12_Hemin"/>
    <property type="match status" value="1"/>
</dbReference>
<evidence type="ECO:0000313" key="5">
    <source>
        <dbReference type="EMBL" id="MCR6546929.1"/>
    </source>
</evidence>
<dbReference type="GO" id="GO:0005524">
    <property type="term" value="F:ATP binding"/>
    <property type="evidence" value="ECO:0007669"/>
    <property type="project" value="UniProtKB-KW"/>
</dbReference>
<dbReference type="EMBL" id="JANPWE010000014">
    <property type="protein sequence ID" value="MCR6546929.1"/>
    <property type="molecule type" value="Genomic_DNA"/>
</dbReference>
<dbReference type="InterPro" id="IPR027417">
    <property type="entry name" value="P-loop_NTPase"/>
</dbReference>
<name>A0ABT1Y7R7_9FIRM</name>
<evidence type="ECO:0000256" key="3">
    <source>
        <dbReference type="ARBA" id="ARBA00022840"/>
    </source>
</evidence>
<reference evidence="5 6" key="1">
    <citation type="submission" date="2022-08" db="EMBL/GenBank/DDBJ databases">
        <title>Proteogenomics of the novel Dehalobacterium formicoaceticum strain EZ94 highlights a key role of methyltransferases during anaerobic dichloromethane degradation.</title>
        <authorList>
            <person name="Wasmund K."/>
        </authorList>
    </citation>
    <scope>NUCLEOTIDE SEQUENCE [LARGE SCALE GENOMIC DNA]</scope>
    <source>
        <strain evidence="5 6">EZ94</strain>
    </source>
</reference>
<dbReference type="Proteomes" id="UP001524944">
    <property type="component" value="Unassembled WGS sequence"/>
</dbReference>
<accession>A0ABT1Y7R7</accession>
<keyword evidence="6" id="KW-1185">Reference proteome</keyword>
<proteinExistence type="predicted"/>
<dbReference type="InterPro" id="IPR017871">
    <property type="entry name" value="ABC_transporter-like_CS"/>
</dbReference>
<dbReference type="Pfam" id="PF00005">
    <property type="entry name" value="ABC_tran"/>
    <property type="match status" value="1"/>
</dbReference>
<evidence type="ECO:0000313" key="6">
    <source>
        <dbReference type="Proteomes" id="UP001524944"/>
    </source>
</evidence>
<keyword evidence="1" id="KW-0813">Transport</keyword>
<sequence>MILKVENLSYYYDKSKIIFKNANFSLHKGDILTILGPNGAGKSTMLNCLTNVLKPKSGQILIEGQNIVNMNFNEIARKIGYVPQIHIPTFGFTVTEFVTMGLAPKVGLFAKPTKKDILIAEKIMDKMEIYHLRNKPYTQISGGERQKATIAKVLVQDPKIIILDEPTAHLDFGNQHKTVGLVRDLAKEGYTVIMTTHQPNHAIMLDSHTAIINSQGEFLFGKTRDIVSEGILSNMYGMAIKMPYVDEIQQRVVCATG</sequence>
<keyword evidence="2" id="KW-0547">Nucleotide-binding</keyword>
<organism evidence="5 6">
    <name type="scientific">Dehalobacterium formicoaceticum</name>
    <dbReference type="NCBI Taxonomy" id="51515"/>
    <lineage>
        <taxon>Bacteria</taxon>
        <taxon>Bacillati</taxon>
        <taxon>Bacillota</taxon>
        <taxon>Clostridia</taxon>
        <taxon>Eubacteriales</taxon>
        <taxon>Peptococcaceae</taxon>
        <taxon>Dehalobacterium</taxon>
    </lineage>
</organism>
<dbReference type="InterPro" id="IPR050153">
    <property type="entry name" value="Metal_Ion_Import_ABC"/>
</dbReference>
<dbReference type="RefSeq" id="WP_257914144.1">
    <property type="nucleotide sequence ID" value="NZ_JANPWE010000014.1"/>
</dbReference>
<evidence type="ECO:0000256" key="1">
    <source>
        <dbReference type="ARBA" id="ARBA00022448"/>
    </source>
</evidence>
<dbReference type="InterPro" id="IPR003593">
    <property type="entry name" value="AAA+_ATPase"/>
</dbReference>
<gene>
    <name evidence="5" type="ORF">NVS47_15660</name>
</gene>
<dbReference type="SUPFAM" id="SSF52540">
    <property type="entry name" value="P-loop containing nucleoside triphosphate hydrolases"/>
    <property type="match status" value="1"/>
</dbReference>
<dbReference type="SMART" id="SM00382">
    <property type="entry name" value="AAA"/>
    <property type="match status" value="1"/>
</dbReference>
<dbReference type="PANTHER" id="PTHR42734">
    <property type="entry name" value="METAL TRANSPORT SYSTEM ATP-BINDING PROTEIN TM_0124-RELATED"/>
    <property type="match status" value="1"/>
</dbReference>
<evidence type="ECO:0000256" key="2">
    <source>
        <dbReference type="ARBA" id="ARBA00022741"/>
    </source>
</evidence>
<protein>
    <submittedName>
        <fullName evidence="5">ABC transporter ATP-binding protein</fullName>
    </submittedName>
</protein>
<dbReference type="PROSITE" id="PS00211">
    <property type="entry name" value="ABC_TRANSPORTER_1"/>
    <property type="match status" value="1"/>
</dbReference>